<evidence type="ECO:0000256" key="4">
    <source>
        <dbReference type="PROSITE-ProRule" id="PRU00335"/>
    </source>
</evidence>
<name>A0A5M3WW24_9ACTN</name>
<dbReference type="PANTHER" id="PTHR30055:SF234">
    <property type="entry name" value="HTH-TYPE TRANSCRIPTIONAL REGULATOR BETI"/>
    <property type="match status" value="1"/>
</dbReference>
<keyword evidence="1" id="KW-0805">Transcription regulation</keyword>
<dbReference type="PROSITE" id="PS50977">
    <property type="entry name" value="HTH_TETR_2"/>
    <property type="match status" value="1"/>
</dbReference>
<keyword evidence="3" id="KW-0804">Transcription</keyword>
<comment type="caution">
    <text evidence="6">The sequence shown here is derived from an EMBL/GenBank/DDBJ whole genome shotgun (WGS) entry which is preliminary data.</text>
</comment>
<evidence type="ECO:0000256" key="1">
    <source>
        <dbReference type="ARBA" id="ARBA00023015"/>
    </source>
</evidence>
<evidence type="ECO:0000256" key="3">
    <source>
        <dbReference type="ARBA" id="ARBA00023163"/>
    </source>
</evidence>
<dbReference type="InterPro" id="IPR050109">
    <property type="entry name" value="HTH-type_TetR-like_transc_reg"/>
</dbReference>
<dbReference type="PRINTS" id="PR00455">
    <property type="entry name" value="HTHTETR"/>
</dbReference>
<evidence type="ECO:0000313" key="7">
    <source>
        <dbReference type="Proteomes" id="UP000331127"/>
    </source>
</evidence>
<organism evidence="6 7">
    <name type="scientific">Acrocarpospora macrocephala</name>
    <dbReference type="NCBI Taxonomy" id="150177"/>
    <lineage>
        <taxon>Bacteria</taxon>
        <taxon>Bacillati</taxon>
        <taxon>Actinomycetota</taxon>
        <taxon>Actinomycetes</taxon>
        <taxon>Streptosporangiales</taxon>
        <taxon>Streptosporangiaceae</taxon>
        <taxon>Acrocarpospora</taxon>
    </lineage>
</organism>
<dbReference type="InterPro" id="IPR001647">
    <property type="entry name" value="HTH_TetR"/>
</dbReference>
<evidence type="ECO:0000259" key="5">
    <source>
        <dbReference type="PROSITE" id="PS50977"/>
    </source>
</evidence>
<feature type="DNA-binding region" description="H-T-H motif" evidence="4">
    <location>
        <begin position="31"/>
        <end position="50"/>
    </location>
</feature>
<feature type="domain" description="HTH tetR-type" evidence="5">
    <location>
        <begin position="9"/>
        <end position="68"/>
    </location>
</feature>
<dbReference type="InterPro" id="IPR009057">
    <property type="entry name" value="Homeodomain-like_sf"/>
</dbReference>
<dbReference type="GO" id="GO:0003700">
    <property type="term" value="F:DNA-binding transcription factor activity"/>
    <property type="evidence" value="ECO:0007669"/>
    <property type="project" value="TreeGrafter"/>
</dbReference>
<dbReference type="Gene3D" id="1.10.357.10">
    <property type="entry name" value="Tetracycline Repressor, domain 2"/>
    <property type="match status" value="1"/>
</dbReference>
<dbReference type="PANTHER" id="PTHR30055">
    <property type="entry name" value="HTH-TYPE TRANSCRIPTIONAL REGULATOR RUTR"/>
    <property type="match status" value="1"/>
</dbReference>
<dbReference type="Proteomes" id="UP000331127">
    <property type="component" value="Unassembled WGS sequence"/>
</dbReference>
<keyword evidence="2 4" id="KW-0238">DNA-binding</keyword>
<accession>A0A5M3WW24</accession>
<dbReference type="RefSeq" id="WP_170322749.1">
    <property type="nucleotide sequence ID" value="NZ_BAAAHL010000071.1"/>
</dbReference>
<dbReference type="InterPro" id="IPR036271">
    <property type="entry name" value="Tet_transcr_reg_TetR-rel_C_sf"/>
</dbReference>
<evidence type="ECO:0000256" key="2">
    <source>
        <dbReference type="ARBA" id="ARBA00023125"/>
    </source>
</evidence>
<dbReference type="Pfam" id="PF00440">
    <property type="entry name" value="TetR_N"/>
    <property type="match status" value="1"/>
</dbReference>
<evidence type="ECO:0000313" key="6">
    <source>
        <dbReference type="EMBL" id="GES12596.1"/>
    </source>
</evidence>
<dbReference type="GO" id="GO:0000976">
    <property type="term" value="F:transcription cis-regulatory region binding"/>
    <property type="evidence" value="ECO:0007669"/>
    <property type="project" value="TreeGrafter"/>
</dbReference>
<dbReference type="SUPFAM" id="SSF48498">
    <property type="entry name" value="Tetracyclin repressor-like, C-terminal domain"/>
    <property type="match status" value="1"/>
</dbReference>
<reference evidence="6 7" key="1">
    <citation type="submission" date="2019-10" db="EMBL/GenBank/DDBJ databases">
        <title>Whole genome shotgun sequence of Acrocarpospora macrocephala NBRC 16266.</title>
        <authorList>
            <person name="Ichikawa N."/>
            <person name="Kimura A."/>
            <person name="Kitahashi Y."/>
            <person name="Komaki H."/>
            <person name="Oguchi A."/>
        </authorList>
    </citation>
    <scope>NUCLEOTIDE SEQUENCE [LARGE SCALE GENOMIC DNA]</scope>
    <source>
        <strain evidence="6 7">NBRC 16266</strain>
    </source>
</reference>
<protein>
    <recommendedName>
        <fullName evidence="5">HTH tetR-type domain-containing protein</fullName>
    </recommendedName>
</protein>
<dbReference type="AlphaFoldDB" id="A0A5M3WW24"/>
<sequence length="180" mass="20017">MRAPRKDLLRNRQKLLAAAQAAFIEHGPDINLEEVTRRAGMAASSLYRHFPTKDDLIEGVLDDMIRDVQHNADQATQIDDPHEAFRVVFTQTCAMQEDEVATFAKLASVSRRTNEHAHRLITNVVGPATNRLRAAGGLREDITVDDVAMFVRMADVTETVEQRRKALDVILAGISATSAR</sequence>
<proteinExistence type="predicted"/>
<dbReference type="SUPFAM" id="SSF46689">
    <property type="entry name" value="Homeodomain-like"/>
    <property type="match status" value="1"/>
</dbReference>
<dbReference type="EMBL" id="BLAE01000037">
    <property type="protein sequence ID" value="GES12596.1"/>
    <property type="molecule type" value="Genomic_DNA"/>
</dbReference>
<keyword evidence="7" id="KW-1185">Reference proteome</keyword>
<gene>
    <name evidence="6" type="ORF">Amac_061930</name>
</gene>